<proteinExistence type="predicted"/>
<keyword evidence="2" id="KW-1185">Reference proteome</keyword>
<dbReference type="EMBL" id="JAVRJZ010000011">
    <property type="protein sequence ID" value="KAK2716481.1"/>
    <property type="molecule type" value="Genomic_DNA"/>
</dbReference>
<gene>
    <name evidence="1" type="ORF">QYM36_006834</name>
</gene>
<reference evidence="1" key="1">
    <citation type="submission" date="2023-07" db="EMBL/GenBank/DDBJ databases">
        <title>Chromosome-level genome assembly of Artemia franciscana.</title>
        <authorList>
            <person name="Jo E."/>
        </authorList>
    </citation>
    <scope>NUCLEOTIDE SEQUENCE</scope>
    <source>
        <tissue evidence="1">Whole body</tissue>
    </source>
</reference>
<evidence type="ECO:0000313" key="2">
    <source>
        <dbReference type="Proteomes" id="UP001187531"/>
    </source>
</evidence>
<comment type="caution">
    <text evidence="1">The sequence shown here is derived from an EMBL/GenBank/DDBJ whole genome shotgun (WGS) entry which is preliminary data.</text>
</comment>
<dbReference type="Proteomes" id="UP001187531">
    <property type="component" value="Unassembled WGS sequence"/>
</dbReference>
<accession>A0AA88HYD1</accession>
<feature type="non-terminal residue" evidence="1">
    <location>
        <position position="68"/>
    </location>
</feature>
<evidence type="ECO:0000313" key="1">
    <source>
        <dbReference type="EMBL" id="KAK2716481.1"/>
    </source>
</evidence>
<dbReference type="AlphaFoldDB" id="A0AA88HYD1"/>
<organism evidence="1 2">
    <name type="scientific">Artemia franciscana</name>
    <name type="common">Brine shrimp</name>
    <name type="synonym">Artemia sanfranciscana</name>
    <dbReference type="NCBI Taxonomy" id="6661"/>
    <lineage>
        <taxon>Eukaryota</taxon>
        <taxon>Metazoa</taxon>
        <taxon>Ecdysozoa</taxon>
        <taxon>Arthropoda</taxon>
        <taxon>Crustacea</taxon>
        <taxon>Branchiopoda</taxon>
        <taxon>Anostraca</taxon>
        <taxon>Artemiidae</taxon>
        <taxon>Artemia</taxon>
    </lineage>
</organism>
<protein>
    <submittedName>
        <fullName evidence="1">Uncharacterized protein</fullName>
    </submittedName>
</protein>
<sequence>MGKTIQETGKWPNLSMRCTRYRDKVDIRWLPWVQHWLEDWGVVDELQKLQRTSFSGVKGEAARIIGNK</sequence>
<name>A0AA88HYD1_ARTSF</name>